<gene>
    <name evidence="2" type="ORF">ACFYTF_27835</name>
</gene>
<dbReference type="Proteomes" id="UP001601444">
    <property type="component" value="Unassembled WGS sequence"/>
</dbReference>
<proteinExistence type="predicted"/>
<sequence length="200" mass="20599">MRGDFTGPAPHPRRPHPDGDGGDPGRVVAMLALARRRLADVPPGVSAVVPLARCQHAVAAIGTAARMITEHALHTPPRYRAMVGHCEDLALDLGAVVAGMLRAGQHVDAVVAADPADPALRTLGPNIAAAEAHLVPLAAELHELATALAEDGALPLTLRAAAESAADVASLVGLHLDRPVAAPARGIAADPTRRARIFRL</sequence>
<comment type="caution">
    <text evidence="2">The sequence shown here is derived from an EMBL/GenBank/DDBJ whole genome shotgun (WGS) entry which is preliminary data.</text>
</comment>
<name>A0ABW6PW46_9NOCA</name>
<evidence type="ECO:0000313" key="2">
    <source>
        <dbReference type="EMBL" id="MFF0546655.1"/>
    </source>
</evidence>
<protein>
    <submittedName>
        <fullName evidence="2">Uncharacterized protein</fullName>
    </submittedName>
</protein>
<dbReference type="EMBL" id="JBIAMX010000024">
    <property type="protein sequence ID" value="MFF0546655.1"/>
    <property type="molecule type" value="Genomic_DNA"/>
</dbReference>
<accession>A0ABW6PW46</accession>
<organism evidence="2 3">
    <name type="scientific">Nocardia thailandica</name>
    <dbReference type="NCBI Taxonomy" id="257275"/>
    <lineage>
        <taxon>Bacteria</taxon>
        <taxon>Bacillati</taxon>
        <taxon>Actinomycetota</taxon>
        <taxon>Actinomycetes</taxon>
        <taxon>Mycobacteriales</taxon>
        <taxon>Nocardiaceae</taxon>
        <taxon>Nocardia</taxon>
    </lineage>
</organism>
<dbReference type="RefSeq" id="WP_043660537.1">
    <property type="nucleotide sequence ID" value="NZ_JBIAMX010000024.1"/>
</dbReference>
<keyword evidence="3" id="KW-1185">Reference proteome</keyword>
<reference evidence="2 3" key="1">
    <citation type="submission" date="2024-10" db="EMBL/GenBank/DDBJ databases">
        <title>The Natural Products Discovery Center: Release of the First 8490 Sequenced Strains for Exploring Actinobacteria Biosynthetic Diversity.</title>
        <authorList>
            <person name="Kalkreuter E."/>
            <person name="Kautsar S.A."/>
            <person name="Yang D."/>
            <person name="Bader C.D."/>
            <person name="Teijaro C.N."/>
            <person name="Fluegel L."/>
            <person name="Davis C.M."/>
            <person name="Simpson J.R."/>
            <person name="Lauterbach L."/>
            <person name="Steele A.D."/>
            <person name="Gui C."/>
            <person name="Meng S."/>
            <person name="Li G."/>
            <person name="Viehrig K."/>
            <person name="Ye F."/>
            <person name="Su P."/>
            <person name="Kiefer A.F."/>
            <person name="Nichols A."/>
            <person name="Cepeda A.J."/>
            <person name="Yan W."/>
            <person name="Fan B."/>
            <person name="Jiang Y."/>
            <person name="Adhikari A."/>
            <person name="Zheng C.-J."/>
            <person name="Schuster L."/>
            <person name="Cowan T.M."/>
            <person name="Smanski M.J."/>
            <person name="Chevrette M.G."/>
            <person name="De Carvalho L.P.S."/>
            <person name="Shen B."/>
        </authorList>
    </citation>
    <scope>NUCLEOTIDE SEQUENCE [LARGE SCALE GENOMIC DNA]</scope>
    <source>
        <strain evidence="2 3">NPDC004045</strain>
    </source>
</reference>
<evidence type="ECO:0000256" key="1">
    <source>
        <dbReference type="SAM" id="MobiDB-lite"/>
    </source>
</evidence>
<evidence type="ECO:0000313" key="3">
    <source>
        <dbReference type="Proteomes" id="UP001601444"/>
    </source>
</evidence>
<feature type="region of interest" description="Disordered" evidence="1">
    <location>
        <begin position="1"/>
        <end position="26"/>
    </location>
</feature>